<comment type="caution">
    <text evidence="2">The sequence shown here is derived from an EMBL/GenBank/DDBJ whole genome shotgun (WGS) entry which is preliminary data.</text>
</comment>
<keyword evidence="1" id="KW-0812">Transmembrane</keyword>
<keyword evidence="1" id="KW-0472">Membrane</keyword>
<dbReference type="GO" id="GO:0006506">
    <property type="term" value="P:GPI anchor biosynthetic process"/>
    <property type="evidence" value="ECO:0007669"/>
    <property type="project" value="InterPro"/>
</dbReference>
<evidence type="ECO:0000256" key="1">
    <source>
        <dbReference type="SAM" id="Phobius"/>
    </source>
</evidence>
<feature type="transmembrane region" description="Helical" evidence="1">
    <location>
        <begin position="71"/>
        <end position="91"/>
    </location>
</feature>
<dbReference type="PANTHER" id="PTHR23071">
    <property type="entry name" value="PHOSPHATIDYLINOSITOL GLYCAN"/>
    <property type="match status" value="1"/>
</dbReference>
<dbReference type="AlphaFoldDB" id="A0A392Q0D6"/>
<accession>A0A392Q0D6</accession>
<evidence type="ECO:0000313" key="3">
    <source>
        <dbReference type="Proteomes" id="UP000265520"/>
    </source>
</evidence>
<proteinExistence type="predicted"/>
<organism evidence="2 3">
    <name type="scientific">Trifolium medium</name>
    <dbReference type="NCBI Taxonomy" id="97028"/>
    <lineage>
        <taxon>Eukaryota</taxon>
        <taxon>Viridiplantae</taxon>
        <taxon>Streptophyta</taxon>
        <taxon>Embryophyta</taxon>
        <taxon>Tracheophyta</taxon>
        <taxon>Spermatophyta</taxon>
        <taxon>Magnoliopsida</taxon>
        <taxon>eudicotyledons</taxon>
        <taxon>Gunneridae</taxon>
        <taxon>Pentapetalae</taxon>
        <taxon>rosids</taxon>
        <taxon>fabids</taxon>
        <taxon>Fabales</taxon>
        <taxon>Fabaceae</taxon>
        <taxon>Papilionoideae</taxon>
        <taxon>50 kb inversion clade</taxon>
        <taxon>NPAAA clade</taxon>
        <taxon>Hologalegina</taxon>
        <taxon>IRL clade</taxon>
        <taxon>Trifolieae</taxon>
        <taxon>Trifolium</taxon>
    </lineage>
</organism>
<evidence type="ECO:0000313" key="2">
    <source>
        <dbReference type="EMBL" id="MCI17811.1"/>
    </source>
</evidence>
<name>A0A392Q0D6_9FABA</name>
<dbReference type="InterPro" id="IPR039524">
    <property type="entry name" value="PIGO/GPI13"/>
</dbReference>
<sequence>VGFSHDDLSQIASVYAEAENHWLHSTKKLLLDKDNASDALMPALKLQIDAYFNFLTTVAELARSKWTEFDLNMMGTGIGIMLMSLIFQVFAILRATKQHGVNSSSSSGNSLIITSSTFTLFLLGIRSCSLLSNSYILEEGKVANFLLSTSGIVALRQSVIKEKLLTEVCV</sequence>
<keyword evidence="3" id="KW-1185">Reference proteome</keyword>
<keyword evidence="1" id="KW-1133">Transmembrane helix</keyword>
<feature type="non-terminal residue" evidence="2">
    <location>
        <position position="1"/>
    </location>
</feature>
<keyword evidence="2" id="KW-0808">Transferase</keyword>
<reference evidence="2 3" key="1">
    <citation type="journal article" date="2018" name="Front. Plant Sci.">
        <title>Red Clover (Trifolium pratense) and Zigzag Clover (T. medium) - A Picture of Genomic Similarities and Differences.</title>
        <authorList>
            <person name="Dluhosova J."/>
            <person name="Istvanek J."/>
            <person name="Nedelnik J."/>
            <person name="Repkova J."/>
        </authorList>
    </citation>
    <scope>NUCLEOTIDE SEQUENCE [LARGE SCALE GENOMIC DNA]</scope>
    <source>
        <strain evidence="3">cv. 10/8</strain>
        <tissue evidence="2">Leaf</tissue>
    </source>
</reference>
<protein>
    <submittedName>
        <fullName evidence="2">GPI ethanolamine phosphate transferase 3-like</fullName>
    </submittedName>
</protein>
<dbReference type="GO" id="GO:0051377">
    <property type="term" value="F:mannose-ethanolamine phosphotransferase activity"/>
    <property type="evidence" value="ECO:0007669"/>
    <property type="project" value="TreeGrafter"/>
</dbReference>
<dbReference type="EMBL" id="LXQA010107134">
    <property type="protein sequence ID" value="MCI17811.1"/>
    <property type="molecule type" value="Genomic_DNA"/>
</dbReference>
<dbReference type="Proteomes" id="UP000265520">
    <property type="component" value="Unassembled WGS sequence"/>
</dbReference>
<dbReference type="PANTHER" id="PTHR23071:SF1">
    <property type="entry name" value="GPI ETHANOLAMINE PHOSPHATE TRANSFERASE 3"/>
    <property type="match status" value="1"/>
</dbReference>
<dbReference type="GO" id="GO:0005789">
    <property type="term" value="C:endoplasmic reticulum membrane"/>
    <property type="evidence" value="ECO:0007669"/>
    <property type="project" value="TreeGrafter"/>
</dbReference>